<dbReference type="Proteomes" id="UP000323506">
    <property type="component" value="Chromosome A05"/>
</dbReference>
<organism evidence="1 2">
    <name type="scientific">Gossypium darwinii</name>
    <name type="common">Darwin's cotton</name>
    <name type="synonym">Gossypium barbadense var. darwinii</name>
    <dbReference type="NCBI Taxonomy" id="34276"/>
    <lineage>
        <taxon>Eukaryota</taxon>
        <taxon>Viridiplantae</taxon>
        <taxon>Streptophyta</taxon>
        <taxon>Embryophyta</taxon>
        <taxon>Tracheophyta</taxon>
        <taxon>Spermatophyta</taxon>
        <taxon>Magnoliopsida</taxon>
        <taxon>eudicotyledons</taxon>
        <taxon>Gunneridae</taxon>
        <taxon>Pentapetalae</taxon>
        <taxon>rosids</taxon>
        <taxon>malvids</taxon>
        <taxon>Malvales</taxon>
        <taxon>Malvaceae</taxon>
        <taxon>Malvoideae</taxon>
        <taxon>Gossypium</taxon>
    </lineage>
</organism>
<reference evidence="1 2" key="1">
    <citation type="submission" date="2019-06" db="EMBL/GenBank/DDBJ databases">
        <title>WGS assembly of Gossypium darwinii.</title>
        <authorList>
            <person name="Chen Z.J."/>
            <person name="Sreedasyam A."/>
            <person name="Ando A."/>
            <person name="Song Q."/>
            <person name="De L."/>
            <person name="Hulse-Kemp A."/>
            <person name="Ding M."/>
            <person name="Ye W."/>
            <person name="Kirkbride R."/>
            <person name="Jenkins J."/>
            <person name="Plott C."/>
            <person name="Lovell J."/>
            <person name="Lin Y.-M."/>
            <person name="Vaughn R."/>
            <person name="Liu B."/>
            <person name="Li W."/>
            <person name="Simpson S."/>
            <person name="Scheffler B."/>
            <person name="Saski C."/>
            <person name="Grover C."/>
            <person name="Hu G."/>
            <person name="Conover J."/>
            <person name="Carlson J."/>
            <person name="Shu S."/>
            <person name="Boston L."/>
            <person name="Williams M."/>
            <person name="Peterson D."/>
            <person name="Mcgee K."/>
            <person name="Jones D."/>
            <person name="Wendel J."/>
            <person name="Stelly D."/>
            <person name="Grimwood J."/>
            <person name="Schmutz J."/>
        </authorList>
    </citation>
    <scope>NUCLEOTIDE SEQUENCE [LARGE SCALE GENOMIC DNA]</scope>
    <source>
        <strain evidence="1">1808015.09</strain>
    </source>
</reference>
<proteinExistence type="predicted"/>
<evidence type="ECO:0000313" key="2">
    <source>
        <dbReference type="Proteomes" id="UP000323506"/>
    </source>
</evidence>
<gene>
    <name evidence="1" type="ORF">ES288_A05G153900v1</name>
</gene>
<dbReference type="AlphaFoldDB" id="A0A5D2GFR8"/>
<protein>
    <submittedName>
        <fullName evidence="1">Uncharacterized protein</fullName>
    </submittedName>
</protein>
<keyword evidence="2" id="KW-1185">Reference proteome</keyword>
<evidence type="ECO:0000313" key="1">
    <source>
        <dbReference type="EMBL" id="TYH16931.1"/>
    </source>
</evidence>
<dbReference type="EMBL" id="CM017692">
    <property type="protein sequence ID" value="TYH16931.1"/>
    <property type="molecule type" value="Genomic_DNA"/>
</dbReference>
<name>A0A5D2GFR8_GOSDA</name>
<sequence length="74" mass="8612">MDSLHTSNPKTMSSHFKVFTTTLDVERPYRATNELHFSMLMAHETTLTNRYYSMLAPKMRRVIKTGSNLVSLQF</sequence>
<accession>A0A5D2GFR8</accession>